<feature type="transmembrane region" description="Helical" evidence="9">
    <location>
        <begin position="31"/>
        <end position="51"/>
    </location>
</feature>
<gene>
    <name evidence="11" type="primary">degS</name>
    <name evidence="11" type="ORF">RN51_01102</name>
</gene>
<dbReference type="InterPro" id="IPR036890">
    <property type="entry name" value="HATPase_C_sf"/>
</dbReference>
<evidence type="ECO:0000256" key="3">
    <source>
        <dbReference type="ARBA" id="ARBA00022553"/>
    </source>
</evidence>
<keyword evidence="6 11" id="KW-0418">Kinase</keyword>
<name>A0A0F0KVJ8_9MICO</name>
<evidence type="ECO:0000259" key="10">
    <source>
        <dbReference type="SMART" id="SM00387"/>
    </source>
</evidence>
<comment type="catalytic activity">
    <reaction evidence="1">
        <text>ATP + protein L-histidine = ADP + protein N-phospho-L-histidine.</text>
        <dbReference type="EC" id="2.7.13.3"/>
    </reaction>
</comment>
<dbReference type="InterPro" id="IPR011712">
    <property type="entry name" value="Sig_transdc_His_kin_sub3_dim/P"/>
</dbReference>
<evidence type="ECO:0000313" key="11">
    <source>
        <dbReference type="EMBL" id="KJL24504.1"/>
    </source>
</evidence>
<evidence type="ECO:0000256" key="7">
    <source>
        <dbReference type="ARBA" id="ARBA00022840"/>
    </source>
</evidence>
<dbReference type="EC" id="2.7.13.3" evidence="2"/>
<dbReference type="OrthoDB" id="5242012at2"/>
<dbReference type="Pfam" id="PF02518">
    <property type="entry name" value="HATPase_c"/>
    <property type="match status" value="1"/>
</dbReference>
<evidence type="ECO:0000256" key="8">
    <source>
        <dbReference type="ARBA" id="ARBA00023012"/>
    </source>
</evidence>
<keyword evidence="8" id="KW-0902">Two-component regulatory system</keyword>
<feature type="domain" description="Histidine kinase/HSP90-like ATPase" evidence="10">
    <location>
        <begin position="315"/>
        <end position="405"/>
    </location>
</feature>
<evidence type="ECO:0000256" key="2">
    <source>
        <dbReference type="ARBA" id="ARBA00012438"/>
    </source>
</evidence>
<dbReference type="GO" id="GO:0005524">
    <property type="term" value="F:ATP binding"/>
    <property type="evidence" value="ECO:0007669"/>
    <property type="project" value="UniProtKB-KW"/>
</dbReference>
<evidence type="ECO:0000256" key="9">
    <source>
        <dbReference type="SAM" id="Phobius"/>
    </source>
</evidence>
<keyword evidence="9" id="KW-0472">Membrane</keyword>
<evidence type="ECO:0000256" key="5">
    <source>
        <dbReference type="ARBA" id="ARBA00022741"/>
    </source>
</evidence>
<dbReference type="Proteomes" id="UP000033725">
    <property type="component" value="Unassembled WGS sequence"/>
</dbReference>
<keyword evidence="7" id="KW-0067">ATP-binding</keyword>
<dbReference type="AlphaFoldDB" id="A0A0F0KVJ8"/>
<dbReference type="Gene3D" id="1.20.5.1930">
    <property type="match status" value="1"/>
</dbReference>
<dbReference type="CDD" id="cd16917">
    <property type="entry name" value="HATPase_UhpB-NarQ-NarX-like"/>
    <property type="match status" value="1"/>
</dbReference>
<keyword evidence="4 11" id="KW-0808">Transferase</keyword>
<dbReference type="EMBL" id="JYIV01000020">
    <property type="protein sequence ID" value="KJL24504.1"/>
    <property type="molecule type" value="Genomic_DNA"/>
</dbReference>
<dbReference type="PANTHER" id="PTHR24421:SF10">
    <property type="entry name" value="NITRATE_NITRITE SENSOR PROTEIN NARQ"/>
    <property type="match status" value="1"/>
</dbReference>
<dbReference type="SUPFAM" id="SSF55874">
    <property type="entry name" value="ATPase domain of HSP90 chaperone/DNA topoisomerase II/histidine kinase"/>
    <property type="match status" value="1"/>
</dbReference>
<accession>A0A0F0KVJ8</accession>
<feature type="transmembrane region" description="Helical" evidence="9">
    <location>
        <begin position="100"/>
        <end position="133"/>
    </location>
</feature>
<feature type="transmembrane region" description="Helical" evidence="9">
    <location>
        <begin position="153"/>
        <end position="176"/>
    </location>
</feature>
<keyword evidence="9" id="KW-0812">Transmembrane</keyword>
<dbReference type="Pfam" id="PF13796">
    <property type="entry name" value="Sensor"/>
    <property type="match status" value="1"/>
</dbReference>
<evidence type="ECO:0000313" key="12">
    <source>
        <dbReference type="Proteomes" id="UP000033725"/>
    </source>
</evidence>
<dbReference type="InterPro" id="IPR050482">
    <property type="entry name" value="Sensor_HK_TwoCompSys"/>
</dbReference>
<reference evidence="11 12" key="1">
    <citation type="submission" date="2015-02" db="EMBL/GenBank/DDBJ databases">
        <title>Draft genome sequences of ten Microbacterium spp. with emphasis on heavy metal contaminated environments.</title>
        <authorList>
            <person name="Corretto E."/>
        </authorList>
    </citation>
    <scope>NUCLEOTIDE SEQUENCE [LARGE SCALE GENOMIC DNA]</scope>
    <source>
        <strain evidence="11 12">BEL163</strain>
    </source>
</reference>
<proteinExistence type="predicted"/>
<dbReference type="Pfam" id="PF07730">
    <property type="entry name" value="HisKA_3"/>
    <property type="match status" value="1"/>
</dbReference>
<dbReference type="SMART" id="SM00387">
    <property type="entry name" value="HATPase_c"/>
    <property type="match status" value="1"/>
</dbReference>
<dbReference type="PATRIC" id="fig|82380.10.peg.1105"/>
<keyword evidence="5" id="KW-0547">Nucleotide-binding</keyword>
<dbReference type="PANTHER" id="PTHR24421">
    <property type="entry name" value="NITRATE/NITRITE SENSOR PROTEIN NARX-RELATED"/>
    <property type="match status" value="1"/>
</dbReference>
<dbReference type="InterPro" id="IPR025828">
    <property type="entry name" value="Put_sensor_dom"/>
</dbReference>
<dbReference type="GO" id="GO:0000155">
    <property type="term" value="F:phosphorelay sensor kinase activity"/>
    <property type="evidence" value="ECO:0007669"/>
    <property type="project" value="InterPro"/>
</dbReference>
<dbReference type="InterPro" id="IPR003594">
    <property type="entry name" value="HATPase_dom"/>
</dbReference>
<protein>
    <recommendedName>
        <fullName evidence="2">histidine kinase</fullName>
        <ecNumber evidence="2">2.7.13.3</ecNumber>
    </recommendedName>
</protein>
<dbReference type="Gene3D" id="3.30.565.10">
    <property type="entry name" value="Histidine kinase-like ATPase, C-terminal domain"/>
    <property type="match status" value="1"/>
</dbReference>
<evidence type="ECO:0000256" key="4">
    <source>
        <dbReference type="ARBA" id="ARBA00022679"/>
    </source>
</evidence>
<comment type="caution">
    <text evidence="11">The sequence shown here is derived from an EMBL/GenBank/DDBJ whole genome shotgun (WGS) entry which is preliminary data.</text>
</comment>
<sequence>MRRWMRAWGFLAVEAGVSIASVLFLSVGIVLLPLMIITGGVLVMPEAVQGLHRWTDVNRRRVGAYRSEPLPPIGHVLPPASTIEDRLRFAFSRATGRDVLWLVVQGLPVLFLSLLTISLPVAAVNTLAITYYWQFAPVDDPVGSVYPVTSWELAATMPLLAAAYAILSVFLIPAVARLVSFVSAKLLATPEKSRLAARVDALTLSRAAALDAHAAELRRIERDLHDGAQNRLVNVVMMLGIAERAQETGGDVLEPLRRAQDAATDALAGLRRTVHDIYPPILDELGLEGALASLAGRSVIPCTVEANEVGRVPAAVESASYFVVAEALTNVSKYSEATRVAVRVERDGELLLITVEDDGVGGAVERPGGGVAGIRRRIEAFEGVLDVTSPAGGPTILRAELPCGS</sequence>
<dbReference type="GO" id="GO:0046983">
    <property type="term" value="F:protein dimerization activity"/>
    <property type="evidence" value="ECO:0007669"/>
    <property type="project" value="InterPro"/>
</dbReference>
<feature type="transmembrane region" description="Helical" evidence="9">
    <location>
        <begin position="7"/>
        <end position="25"/>
    </location>
</feature>
<keyword evidence="3" id="KW-0597">Phosphoprotein</keyword>
<evidence type="ECO:0000256" key="6">
    <source>
        <dbReference type="ARBA" id="ARBA00022777"/>
    </source>
</evidence>
<evidence type="ECO:0000256" key="1">
    <source>
        <dbReference type="ARBA" id="ARBA00000085"/>
    </source>
</evidence>
<keyword evidence="9" id="KW-1133">Transmembrane helix</keyword>
<dbReference type="GO" id="GO:0016020">
    <property type="term" value="C:membrane"/>
    <property type="evidence" value="ECO:0007669"/>
    <property type="project" value="InterPro"/>
</dbReference>
<organism evidence="11 12">
    <name type="scientific">Microbacterium oxydans</name>
    <dbReference type="NCBI Taxonomy" id="82380"/>
    <lineage>
        <taxon>Bacteria</taxon>
        <taxon>Bacillati</taxon>
        <taxon>Actinomycetota</taxon>
        <taxon>Actinomycetes</taxon>
        <taxon>Micrococcales</taxon>
        <taxon>Microbacteriaceae</taxon>
        <taxon>Microbacterium</taxon>
    </lineage>
</organism>